<dbReference type="Gene3D" id="1.10.10.2840">
    <property type="entry name" value="PucR C-terminal helix-turn-helix domain"/>
    <property type="match status" value="1"/>
</dbReference>
<reference evidence="3 4" key="1">
    <citation type="journal article" date="2009" name="Stand. Genomic Sci.">
        <title>Complete genome sequence of Sanguibacter keddieii type strain (ST-74).</title>
        <authorList>
            <person name="Ivanova N."/>
            <person name="Sikorski J."/>
            <person name="Sims D."/>
            <person name="Brettin T."/>
            <person name="Detter J.C."/>
            <person name="Han C."/>
            <person name="Lapidus A."/>
            <person name="Copeland A."/>
            <person name="Glavina Del Rio T."/>
            <person name="Nolan M."/>
            <person name="Chen F."/>
            <person name="Lucas S."/>
            <person name="Tice H."/>
            <person name="Cheng J.F."/>
            <person name="Bruce D."/>
            <person name="Goodwin L."/>
            <person name="Pitluck S."/>
            <person name="Pati A."/>
            <person name="Mavromatis K."/>
            <person name="Chen A."/>
            <person name="Palaniappan K."/>
            <person name="D'haeseleer P."/>
            <person name="Chain P."/>
            <person name="Bristow J."/>
            <person name="Eisen J.A."/>
            <person name="Markowitz V."/>
            <person name="Hugenholtz P."/>
            <person name="Goker M."/>
            <person name="Pukall R."/>
            <person name="Klenk H.P."/>
            <person name="Kyrpides N.C."/>
        </authorList>
    </citation>
    <scope>NUCLEOTIDE SEQUENCE [LARGE SCALE GENOMIC DNA]</scope>
    <source>
        <strain evidence="4">ATCC 51767 / DSM 10542 / NCFB 3025 / ST-74</strain>
    </source>
</reference>
<dbReference type="EMBL" id="CP001819">
    <property type="protein sequence ID" value="ACZ22533.1"/>
    <property type="molecule type" value="Genomic_DNA"/>
</dbReference>
<dbReference type="InterPro" id="IPR051448">
    <property type="entry name" value="CdaR-like_regulators"/>
</dbReference>
<feature type="domain" description="Putative sugar diacid recognition" evidence="1">
    <location>
        <begin position="9"/>
        <end position="137"/>
    </location>
</feature>
<dbReference type="OrthoDB" id="8026818at2"/>
<dbReference type="Pfam" id="PF05651">
    <property type="entry name" value="Diacid_rec"/>
    <property type="match status" value="1"/>
</dbReference>
<feature type="domain" description="PucR C-terminal helix-turn-helix" evidence="2">
    <location>
        <begin position="304"/>
        <end position="350"/>
    </location>
</feature>
<dbReference type="KEGG" id="ske:Sked_26290"/>
<name>D1BKQ6_SANKS</name>
<dbReference type="AlphaFoldDB" id="D1BKQ6"/>
<gene>
    <name evidence="3" type="ordered locus">Sked_26290</name>
</gene>
<dbReference type="RefSeq" id="WP_012867602.1">
    <property type="nucleotide sequence ID" value="NC_013521.1"/>
</dbReference>
<proteinExistence type="predicted"/>
<dbReference type="Pfam" id="PF13556">
    <property type="entry name" value="HTH_30"/>
    <property type="match status" value="1"/>
</dbReference>
<dbReference type="InterPro" id="IPR025736">
    <property type="entry name" value="PucR_C-HTH_dom"/>
</dbReference>
<dbReference type="PANTHER" id="PTHR33744:SF15">
    <property type="entry name" value="CARBOHYDRATE DIACID REGULATOR"/>
    <property type="match status" value="1"/>
</dbReference>
<sequence length="360" mass="37694">MTRRAPEPLSSELAQRVVDTVTSRLERHVNVMDEHGVIIASSDPERVGTLHHGAARVVAEGHTVTVTTPEPGSSDRPGVNEPLVIDGRLCGVVGVTGDPREVAQLATVVALGVQLLITQERSYDAATRRSTAARELIAFLTSGPPDATEVGSRLRSAGLGTGPWNLGVWAHPEAPRGGSSVPPDGAAHLAASLNSRENHRAAVMHGLLWILDRSPRQAVVAGARGLSVTQVAAPDQLLAHALDLRALSRYPRLLPVGGQVVDDGAALLLGLGHLPPASLARRAATVARLSASDAETVLALTRSTTLAEASAALFVHRNTLLHRVQRIRDLTSLDPRVPGDLAALHTGLLAREALDGTPAA</sequence>
<keyword evidence="4" id="KW-1185">Reference proteome</keyword>
<dbReference type="PANTHER" id="PTHR33744">
    <property type="entry name" value="CARBOHYDRATE DIACID REGULATOR"/>
    <property type="match status" value="1"/>
</dbReference>
<evidence type="ECO:0000259" key="1">
    <source>
        <dbReference type="Pfam" id="PF05651"/>
    </source>
</evidence>
<organism evidence="3 4">
    <name type="scientific">Sanguibacter keddieii (strain ATCC 51767 / DSM 10542 / NCFB 3025 / ST-74)</name>
    <dbReference type="NCBI Taxonomy" id="446469"/>
    <lineage>
        <taxon>Bacteria</taxon>
        <taxon>Bacillati</taxon>
        <taxon>Actinomycetota</taxon>
        <taxon>Actinomycetes</taxon>
        <taxon>Micrococcales</taxon>
        <taxon>Sanguibacteraceae</taxon>
        <taxon>Sanguibacter</taxon>
    </lineage>
</organism>
<dbReference type="Proteomes" id="UP000000322">
    <property type="component" value="Chromosome"/>
</dbReference>
<evidence type="ECO:0000259" key="2">
    <source>
        <dbReference type="Pfam" id="PF13556"/>
    </source>
</evidence>
<evidence type="ECO:0000313" key="3">
    <source>
        <dbReference type="EMBL" id="ACZ22533.1"/>
    </source>
</evidence>
<dbReference type="eggNOG" id="COG3835">
    <property type="taxonomic scope" value="Bacteria"/>
</dbReference>
<protein>
    <submittedName>
        <fullName evidence="3">Sugar diacid utilization regulator</fullName>
    </submittedName>
</protein>
<accession>D1BKQ6</accession>
<dbReference type="HOGENOM" id="CLU_043769_0_0_11"/>
<dbReference type="InterPro" id="IPR042070">
    <property type="entry name" value="PucR_C-HTH_sf"/>
</dbReference>
<dbReference type="STRING" id="446469.Sked_26290"/>
<dbReference type="InterPro" id="IPR008599">
    <property type="entry name" value="Diacid_rec"/>
</dbReference>
<evidence type="ECO:0000313" key="4">
    <source>
        <dbReference type="Proteomes" id="UP000000322"/>
    </source>
</evidence>